<accession>H3GWH0</accession>
<dbReference type="VEuPathDB" id="FungiDB:KRP22_1689"/>
<name>H3GWH0_PHYRM</name>
<dbReference type="EMBL" id="DS566061">
    <property type="status" value="NOT_ANNOTATED_CDS"/>
    <property type="molecule type" value="Genomic_DNA"/>
</dbReference>
<dbReference type="STRING" id="164328.H3GWH0"/>
<dbReference type="Proteomes" id="UP000005238">
    <property type="component" value="Unassembled WGS sequence"/>
</dbReference>
<feature type="domain" description="Tc1-like transposase DDE" evidence="1">
    <location>
        <begin position="131"/>
        <end position="210"/>
    </location>
</feature>
<evidence type="ECO:0000313" key="3">
    <source>
        <dbReference type="Proteomes" id="UP000005238"/>
    </source>
</evidence>
<dbReference type="GO" id="GO:0003676">
    <property type="term" value="F:nucleic acid binding"/>
    <property type="evidence" value="ECO:0007669"/>
    <property type="project" value="InterPro"/>
</dbReference>
<dbReference type="EnsemblProtists" id="Phyra81824">
    <property type="protein sequence ID" value="Phyra81824"/>
    <property type="gene ID" value="Phyra81824"/>
</dbReference>
<dbReference type="HOGENOM" id="CLU_763918_0_0_1"/>
<dbReference type="Pfam" id="PF13358">
    <property type="entry name" value="DDE_3"/>
    <property type="match status" value="1"/>
</dbReference>
<protein>
    <recommendedName>
        <fullName evidence="1">Tc1-like transposase DDE domain-containing protein</fullName>
    </recommendedName>
</protein>
<keyword evidence="3" id="KW-1185">Reference proteome</keyword>
<sequence length="363" mass="40855">MPTTKYKTYPSQVRVAILRVAKNAGDWKTVAELHTVNERISWGWIKRAMETGDWSGDQHQRGGSSKKLLVVHVDYLLSDIETTPELTLVQMVHLVEQKFDVAVNRETVRRALDARSFTLKKLHRDVSQFGSFTAGLANEFIRRFLRRIKTSTPLDEVVLVLDNAPCHTNAKDVFAEEEFQDAEMLKLGPYSPMLNPIENVFSVYKSAVKRFLARQRPGILRVPDGTTITEHRAGYLKLAADPLFAEVVTPALSNRVVLRVEPEVLERSVETREASKPVVDAVADAGPPEVTPLPVEAVVRAVVGVRLAEVTSKHVVVGVVAEVKARLATMTPKRMVRLRRWSTRSYRKYDTDSRSTTECRVSE</sequence>
<proteinExistence type="predicted"/>
<dbReference type="InParanoid" id="H3GWH0"/>
<reference evidence="3" key="1">
    <citation type="journal article" date="2006" name="Science">
        <title>Phytophthora genome sequences uncover evolutionary origins and mechanisms of pathogenesis.</title>
        <authorList>
            <person name="Tyler B.M."/>
            <person name="Tripathy S."/>
            <person name="Zhang X."/>
            <person name="Dehal P."/>
            <person name="Jiang R.H."/>
            <person name="Aerts A."/>
            <person name="Arredondo F.D."/>
            <person name="Baxter L."/>
            <person name="Bensasson D."/>
            <person name="Beynon J.L."/>
            <person name="Chapman J."/>
            <person name="Damasceno C.M."/>
            <person name="Dorrance A.E."/>
            <person name="Dou D."/>
            <person name="Dickerman A.W."/>
            <person name="Dubchak I.L."/>
            <person name="Garbelotto M."/>
            <person name="Gijzen M."/>
            <person name="Gordon S.G."/>
            <person name="Govers F."/>
            <person name="Grunwald N.J."/>
            <person name="Huang W."/>
            <person name="Ivors K.L."/>
            <person name="Jones R.W."/>
            <person name="Kamoun S."/>
            <person name="Krampis K."/>
            <person name="Lamour K.H."/>
            <person name="Lee M.K."/>
            <person name="McDonald W.H."/>
            <person name="Medina M."/>
            <person name="Meijer H.J."/>
            <person name="Nordberg E.K."/>
            <person name="Maclean D.J."/>
            <person name="Ospina-Giraldo M.D."/>
            <person name="Morris P.F."/>
            <person name="Phuntumart V."/>
            <person name="Putnam N.H."/>
            <person name="Rash S."/>
            <person name="Rose J.K."/>
            <person name="Sakihama Y."/>
            <person name="Salamov A.A."/>
            <person name="Savidor A."/>
            <person name="Scheuring C.F."/>
            <person name="Smith B.M."/>
            <person name="Sobral B.W."/>
            <person name="Terry A."/>
            <person name="Torto-Alalibo T.A."/>
            <person name="Win J."/>
            <person name="Xu Z."/>
            <person name="Zhang H."/>
            <person name="Grigoriev I.V."/>
            <person name="Rokhsar D.S."/>
            <person name="Boore J.L."/>
        </authorList>
    </citation>
    <scope>NUCLEOTIDE SEQUENCE [LARGE SCALE GENOMIC DNA]</scope>
    <source>
        <strain evidence="3">Pr102</strain>
    </source>
</reference>
<dbReference type="Gene3D" id="3.30.420.10">
    <property type="entry name" value="Ribonuclease H-like superfamily/Ribonuclease H"/>
    <property type="match status" value="1"/>
</dbReference>
<reference evidence="2" key="2">
    <citation type="submission" date="2015-06" db="UniProtKB">
        <authorList>
            <consortium name="EnsemblProtists"/>
        </authorList>
    </citation>
    <scope>IDENTIFICATION</scope>
    <source>
        <strain evidence="2">Pr102</strain>
    </source>
</reference>
<dbReference type="InterPro" id="IPR038717">
    <property type="entry name" value="Tc1-like_DDE_dom"/>
</dbReference>
<dbReference type="InterPro" id="IPR036397">
    <property type="entry name" value="RNaseH_sf"/>
</dbReference>
<evidence type="ECO:0000313" key="2">
    <source>
        <dbReference type="EnsemblProtists" id="Phyra81824"/>
    </source>
</evidence>
<dbReference type="AlphaFoldDB" id="H3GWH0"/>
<organism evidence="2 3">
    <name type="scientific">Phytophthora ramorum</name>
    <name type="common">Sudden oak death agent</name>
    <dbReference type="NCBI Taxonomy" id="164328"/>
    <lineage>
        <taxon>Eukaryota</taxon>
        <taxon>Sar</taxon>
        <taxon>Stramenopiles</taxon>
        <taxon>Oomycota</taxon>
        <taxon>Peronosporomycetes</taxon>
        <taxon>Peronosporales</taxon>
        <taxon>Peronosporaceae</taxon>
        <taxon>Phytophthora</taxon>
    </lineage>
</organism>
<dbReference type="OMA" id="CINRETV"/>
<dbReference type="eggNOG" id="ENOG502RFN4">
    <property type="taxonomic scope" value="Eukaryota"/>
</dbReference>
<evidence type="ECO:0000259" key="1">
    <source>
        <dbReference type="Pfam" id="PF13358"/>
    </source>
</evidence>
<dbReference type="SUPFAM" id="SSF46689">
    <property type="entry name" value="Homeodomain-like"/>
    <property type="match status" value="1"/>
</dbReference>
<dbReference type="InterPro" id="IPR009057">
    <property type="entry name" value="Homeodomain-like_sf"/>
</dbReference>